<feature type="region of interest" description="Disordered" evidence="1">
    <location>
        <begin position="50"/>
        <end position="70"/>
    </location>
</feature>
<accession>A0A7D3ZH46</accession>
<protein>
    <submittedName>
        <fullName evidence="2">Uncharacterized protein</fullName>
    </submittedName>
</protein>
<dbReference type="Proteomes" id="UP000501240">
    <property type="component" value="Chromosome"/>
</dbReference>
<sequence>MLTTRSFRPAESAACGLRSDPIGSGSLPALSHRAGNRDGRLVTDRLRKVGSPRYASAGGQAADQREKGSGTIQIRTARRAVKNHRDGRSGPCSRITRLSGAITTGMIRIPAGGKPNGRHRGLLSTRQCPEEAPAAFSGLVFQLRTSEDAGSRLTDW</sequence>
<keyword evidence="3" id="KW-1185">Reference proteome</keyword>
<reference evidence="2 3" key="1">
    <citation type="submission" date="2020-05" db="EMBL/GenBank/DDBJ databases">
        <title>Actinomadura verrucosospora NRRL-B18236 (PFL_A860) Genome sequencing and assembly.</title>
        <authorList>
            <person name="Samborskyy M."/>
        </authorList>
    </citation>
    <scope>NUCLEOTIDE SEQUENCE [LARGE SCALE GENOMIC DNA]</scope>
    <source>
        <strain evidence="2 3">NRRL:B18236</strain>
    </source>
</reference>
<dbReference type="EMBL" id="CP053892">
    <property type="protein sequence ID" value="QKG23397.1"/>
    <property type="molecule type" value="Genomic_DNA"/>
</dbReference>
<proteinExistence type="predicted"/>
<evidence type="ECO:0000313" key="3">
    <source>
        <dbReference type="Proteomes" id="UP000501240"/>
    </source>
</evidence>
<feature type="region of interest" description="Disordered" evidence="1">
    <location>
        <begin position="1"/>
        <end position="38"/>
    </location>
</feature>
<evidence type="ECO:0000256" key="1">
    <source>
        <dbReference type="SAM" id="MobiDB-lite"/>
    </source>
</evidence>
<dbReference type="AlphaFoldDB" id="A0A7D3ZH46"/>
<evidence type="ECO:0000313" key="2">
    <source>
        <dbReference type="EMBL" id="QKG23397.1"/>
    </source>
</evidence>
<name>A0A7D3ZH46_ACTVE</name>
<gene>
    <name evidence="2" type="ORF">ACTIVE_5040</name>
</gene>
<organism evidence="2 3">
    <name type="scientific">Actinomadura verrucosospora</name>
    <dbReference type="NCBI Taxonomy" id="46165"/>
    <lineage>
        <taxon>Bacteria</taxon>
        <taxon>Bacillati</taxon>
        <taxon>Actinomycetota</taxon>
        <taxon>Actinomycetes</taxon>
        <taxon>Streptosporangiales</taxon>
        <taxon>Thermomonosporaceae</taxon>
        <taxon>Actinomadura</taxon>
    </lineage>
</organism>